<comment type="similarity">
    <text evidence="1">Belongs to the LysR transcriptional regulatory family.</text>
</comment>
<reference evidence="6 7" key="1">
    <citation type="journal article" date="2012" name="J. Bacteriol.">
        <title>Draft Genome Sequence of Novosphingobium nitrogenifigens Y88T.</title>
        <authorList>
            <person name="Strabala T.J."/>
            <person name="Macdonald L."/>
            <person name="Liu V."/>
            <person name="Smit A.M."/>
        </authorList>
    </citation>
    <scope>NUCLEOTIDE SEQUENCE [LARGE SCALE GENOMIC DNA]</scope>
    <source>
        <strain evidence="6 7">DSM 19370</strain>
    </source>
</reference>
<keyword evidence="4" id="KW-0804">Transcription</keyword>
<evidence type="ECO:0000259" key="5">
    <source>
        <dbReference type="PROSITE" id="PS50931"/>
    </source>
</evidence>
<dbReference type="HOGENOM" id="CLU_039613_6_4_5"/>
<dbReference type="AlphaFoldDB" id="F1Z807"/>
<dbReference type="GO" id="GO:0003677">
    <property type="term" value="F:DNA binding"/>
    <property type="evidence" value="ECO:0007669"/>
    <property type="project" value="UniProtKB-KW"/>
</dbReference>
<gene>
    <name evidence="6" type="ORF">Y88_1280</name>
</gene>
<dbReference type="PROSITE" id="PS50931">
    <property type="entry name" value="HTH_LYSR"/>
    <property type="match status" value="1"/>
</dbReference>
<dbReference type="STRING" id="983920.Y88_1280"/>
<sequence>MDIRPLQVQYMKATFAIAFGYTVELRHIRYFLAVADERNFTRAAARVGIGQPPLSQQIRDLETEVGMPLFRRVPHGAELTEAGTAFRAAIEAIPGQVAHAVAAAQRAGRGETGVLRVGFTGSLAMNPLVPMAFRAFRRRYPDVELTLTEGNSTTLGNGLRDGSIDVAFMRPGVIDVADMKLAPLPDEPMVLALPSAHRLLAHGDESTVRLADLAEDMFILTPRVVGPTLFDEAINACRSVGFEPRLGQTAPQIASVLSLVAAEQGVSIVPLSMRQLALAGVVYRTIADAAPTARLALAHLRSNHAVMIRNFLTTVEGREIWAGNLS</sequence>
<dbReference type="SUPFAM" id="SSF53850">
    <property type="entry name" value="Periplasmic binding protein-like II"/>
    <property type="match status" value="1"/>
</dbReference>
<dbReference type="GO" id="GO:0003700">
    <property type="term" value="F:DNA-binding transcription factor activity"/>
    <property type="evidence" value="ECO:0007669"/>
    <property type="project" value="InterPro"/>
</dbReference>
<dbReference type="Proteomes" id="UP000004728">
    <property type="component" value="Unassembled WGS sequence"/>
</dbReference>
<dbReference type="InterPro" id="IPR036388">
    <property type="entry name" value="WH-like_DNA-bd_sf"/>
</dbReference>
<accession>F1Z807</accession>
<dbReference type="SUPFAM" id="SSF46785">
    <property type="entry name" value="Winged helix' DNA-binding domain"/>
    <property type="match status" value="1"/>
</dbReference>
<proteinExistence type="inferred from homology"/>
<keyword evidence="3" id="KW-0238">DNA-binding</keyword>
<keyword evidence="7" id="KW-1185">Reference proteome</keyword>
<dbReference type="InterPro" id="IPR005119">
    <property type="entry name" value="LysR_subst-bd"/>
</dbReference>
<protein>
    <submittedName>
        <fullName evidence="6">Putative transcriptional regulator</fullName>
    </submittedName>
</protein>
<feature type="domain" description="HTH lysR-type" evidence="5">
    <location>
        <begin position="23"/>
        <end position="80"/>
    </location>
</feature>
<dbReference type="PRINTS" id="PR00039">
    <property type="entry name" value="HTHLYSR"/>
</dbReference>
<comment type="caution">
    <text evidence="6">The sequence shown here is derived from an EMBL/GenBank/DDBJ whole genome shotgun (WGS) entry which is preliminary data.</text>
</comment>
<evidence type="ECO:0000256" key="4">
    <source>
        <dbReference type="ARBA" id="ARBA00023163"/>
    </source>
</evidence>
<dbReference type="InterPro" id="IPR000847">
    <property type="entry name" value="LysR_HTH_N"/>
</dbReference>
<dbReference type="EMBL" id="AEWJ01000037">
    <property type="protein sequence ID" value="EGD59218.1"/>
    <property type="molecule type" value="Genomic_DNA"/>
</dbReference>
<evidence type="ECO:0000256" key="2">
    <source>
        <dbReference type="ARBA" id="ARBA00023015"/>
    </source>
</evidence>
<dbReference type="eggNOG" id="COG0583">
    <property type="taxonomic scope" value="Bacteria"/>
</dbReference>
<dbReference type="PANTHER" id="PTHR30346:SF30">
    <property type="entry name" value="SMALL NEUTRAL PROTEASE REGULATORY PROTEIN"/>
    <property type="match status" value="1"/>
</dbReference>
<dbReference type="FunFam" id="1.10.10.10:FF:000001">
    <property type="entry name" value="LysR family transcriptional regulator"/>
    <property type="match status" value="1"/>
</dbReference>
<dbReference type="PANTHER" id="PTHR30346">
    <property type="entry name" value="TRANSCRIPTIONAL DUAL REGULATOR HCAR-RELATED"/>
    <property type="match status" value="1"/>
</dbReference>
<dbReference type="Gene3D" id="1.10.10.10">
    <property type="entry name" value="Winged helix-like DNA-binding domain superfamily/Winged helix DNA-binding domain"/>
    <property type="match status" value="1"/>
</dbReference>
<dbReference type="GO" id="GO:0032993">
    <property type="term" value="C:protein-DNA complex"/>
    <property type="evidence" value="ECO:0007669"/>
    <property type="project" value="TreeGrafter"/>
</dbReference>
<dbReference type="InterPro" id="IPR037410">
    <property type="entry name" value="BudR_PBP2"/>
</dbReference>
<name>F1Z807_9SPHN</name>
<organism evidence="6 7">
    <name type="scientific">Novosphingobium nitrogenifigens DSM 19370</name>
    <dbReference type="NCBI Taxonomy" id="983920"/>
    <lineage>
        <taxon>Bacteria</taxon>
        <taxon>Pseudomonadati</taxon>
        <taxon>Pseudomonadota</taxon>
        <taxon>Alphaproteobacteria</taxon>
        <taxon>Sphingomonadales</taxon>
        <taxon>Sphingomonadaceae</taxon>
        <taxon>Novosphingobium</taxon>
    </lineage>
</organism>
<keyword evidence="2" id="KW-0805">Transcription regulation</keyword>
<dbReference type="Pfam" id="PF03466">
    <property type="entry name" value="LysR_substrate"/>
    <property type="match status" value="1"/>
</dbReference>
<dbReference type="Pfam" id="PF00126">
    <property type="entry name" value="HTH_1"/>
    <property type="match status" value="1"/>
</dbReference>
<dbReference type="InterPro" id="IPR036390">
    <property type="entry name" value="WH_DNA-bd_sf"/>
</dbReference>
<evidence type="ECO:0000256" key="1">
    <source>
        <dbReference type="ARBA" id="ARBA00009437"/>
    </source>
</evidence>
<dbReference type="CDD" id="cd08451">
    <property type="entry name" value="PBP2_BudR"/>
    <property type="match status" value="1"/>
</dbReference>
<evidence type="ECO:0000313" key="6">
    <source>
        <dbReference type="EMBL" id="EGD59218.1"/>
    </source>
</evidence>
<evidence type="ECO:0000256" key="3">
    <source>
        <dbReference type="ARBA" id="ARBA00023125"/>
    </source>
</evidence>
<evidence type="ECO:0000313" key="7">
    <source>
        <dbReference type="Proteomes" id="UP000004728"/>
    </source>
</evidence>
<dbReference type="Gene3D" id="3.40.190.10">
    <property type="entry name" value="Periplasmic binding protein-like II"/>
    <property type="match status" value="2"/>
</dbReference>
<dbReference type="InParanoid" id="F1Z807"/>